<dbReference type="CDD" id="cd00130">
    <property type="entry name" value="PAS"/>
    <property type="match status" value="2"/>
</dbReference>
<keyword evidence="4" id="KW-1185">Reference proteome</keyword>
<reference evidence="4" key="1">
    <citation type="submission" date="2011-03" db="EMBL/GenBank/DDBJ databases">
        <title>Draft genome sequence of Brevundimonas diminuta.</title>
        <authorList>
            <person name="Brown P.J.B."/>
            <person name="Buechlein A."/>
            <person name="Hemmerich C."/>
            <person name="Brun Y.V."/>
        </authorList>
    </citation>
    <scope>NUCLEOTIDE SEQUENCE [LARGE SCALE GENOMIC DNA]</scope>
    <source>
        <strain evidence="4">C19</strain>
    </source>
</reference>
<dbReference type="Pfam" id="PF08448">
    <property type="entry name" value="PAS_4"/>
    <property type="match status" value="1"/>
</dbReference>
<proteinExistence type="predicted"/>
<dbReference type="Proteomes" id="UP000006512">
    <property type="component" value="Unassembled WGS sequence"/>
</dbReference>
<dbReference type="GO" id="GO:0006355">
    <property type="term" value="P:regulation of DNA-templated transcription"/>
    <property type="evidence" value="ECO:0007669"/>
    <property type="project" value="InterPro"/>
</dbReference>
<dbReference type="Pfam" id="PF00989">
    <property type="entry name" value="PAS"/>
    <property type="match status" value="1"/>
</dbReference>
<dbReference type="InterPro" id="IPR035965">
    <property type="entry name" value="PAS-like_dom_sf"/>
</dbReference>
<name>F4QII1_9CAUL</name>
<dbReference type="SUPFAM" id="SSF55785">
    <property type="entry name" value="PYP-like sensor domain (PAS domain)"/>
    <property type="match status" value="2"/>
</dbReference>
<dbReference type="EMBL" id="GL883077">
    <property type="protein sequence ID" value="EGF92970.1"/>
    <property type="molecule type" value="Genomic_DNA"/>
</dbReference>
<feature type="coiled-coil region" evidence="1">
    <location>
        <begin position="539"/>
        <end position="813"/>
    </location>
</feature>
<evidence type="ECO:0000313" key="3">
    <source>
        <dbReference type="EMBL" id="EGF92970.1"/>
    </source>
</evidence>
<dbReference type="PANTHER" id="PTHR43941">
    <property type="entry name" value="STRUCTURAL MAINTENANCE OF CHROMOSOMES PROTEIN 2"/>
    <property type="match status" value="1"/>
</dbReference>
<accession>F4QII1</accession>
<sequence>MFWHNDGELAVFLGVVAAILLFLSIAGGVIAALKAFQVRQFQDLLFKAERKIDTLERRMFNVLNAVPVALVETDITGKFTFANKTAHQLLGRKDAELIGLRFHAATWGIAFPDGRAIPADLMPIARALRGQTVKGFQHLLTNYGGHDKVMVSVTAMPIMNSAGEVIGSTSAMVEIETWSGEGVDDVTGAWRGHWFSAATVPFWGLDAQGVVLDVNSAALDAFELKREEVVGKAWAQLFVADGDFQAALDYLGDIQDESDIGDASVALKLKTPGAEASYPCTVTGWVVRTHEGGPNGLTVMAMPAEQVVVAPRPVAAPLNDTEQQELEDFRNGEKALAALGVGVWQYDPEADTIVEDAGMRALIGRDEPGGPTLISEDDQVKADDAFSRLKSGQDDLLQLDIWVAQNTDSARWITLKGQATIEDGERQIYGIAYDSTEWKQAIAAVPVEPQILESQISEADLNAARQAARDVALAELEVAKQTARQAGRDEALAEVEAARAEIERLGADQGDVYAWHSFSQAAPEPIIVHEPDPVVVAENEALKTEVAALQAELETLRNLPAPEPVIVREADPAVVNHNAVLKAQLDVLNGELDSLRKAGPVIEADPAVVAENAVLKSRLAELESEIEATTMARDAVQEELDTVLSQPLPDPDYSGHEARIRELQDQTEAARQRYDDLAQRYHVLSHTPDPEPDYSDHEARIAALQTELDQARAELEATGAETETLRARPEPDYAPYEARIADLSDELKDVRDAHEVLRSRYAELAAAPAPDYTPYESKLAVANNELAKWQAAHRDLQGRLDELNTALNSSQTQMAGMQVRIDQMNAALSNAQRFETVGRLTGDVAQDFAQMLQVVNGALDVMARTTESPESVRRLAEAALIAGKRGERLTRQLQAFQSEEF</sequence>
<dbReference type="SMART" id="SM00091">
    <property type="entry name" value="PAS"/>
    <property type="match status" value="2"/>
</dbReference>
<dbReference type="Gene3D" id="1.10.287.1490">
    <property type="match status" value="1"/>
</dbReference>
<dbReference type="InterPro" id="IPR013656">
    <property type="entry name" value="PAS_4"/>
</dbReference>
<feature type="domain" description="PAS" evidence="2">
    <location>
        <begin position="195"/>
        <end position="232"/>
    </location>
</feature>
<gene>
    <name evidence="3" type="ORF">ABI_14090</name>
</gene>
<dbReference type="STRING" id="715226.ABI_14090"/>
<dbReference type="InterPro" id="IPR013767">
    <property type="entry name" value="PAS_fold"/>
</dbReference>
<dbReference type="SUPFAM" id="SSF57997">
    <property type="entry name" value="Tropomyosin"/>
    <property type="match status" value="1"/>
</dbReference>
<dbReference type="RefSeq" id="WP_006272155.1">
    <property type="nucleotide sequence ID" value="NZ_GL883077.1"/>
</dbReference>
<dbReference type="HOGENOM" id="CLU_325624_0_0_5"/>
<organism evidence="3 4">
    <name type="scientific">Asticcacaulis biprosthecium C19</name>
    <dbReference type="NCBI Taxonomy" id="715226"/>
    <lineage>
        <taxon>Bacteria</taxon>
        <taxon>Pseudomonadati</taxon>
        <taxon>Pseudomonadota</taxon>
        <taxon>Alphaproteobacteria</taxon>
        <taxon>Caulobacterales</taxon>
        <taxon>Caulobacteraceae</taxon>
        <taxon>Asticcacaulis</taxon>
    </lineage>
</organism>
<dbReference type="AlphaFoldDB" id="F4QII1"/>
<dbReference type="PROSITE" id="PS50112">
    <property type="entry name" value="PAS"/>
    <property type="match status" value="2"/>
</dbReference>
<dbReference type="PANTHER" id="PTHR43941:SF1">
    <property type="entry name" value="STRUCTURAL MAINTENANCE OF CHROMOSOMES PROTEIN 2"/>
    <property type="match status" value="1"/>
</dbReference>
<dbReference type="InterPro" id="IPR000014">
    <property type="entry name" value="PAS"/>
</dbReference>
<evidence type="ECO:0000259" key="2">
    <source>
        <dbReference type="PROSITE" id="PS50112"/>
    </source>
</evidence>
<dbReference type="Gene3D" id="3.30.450.20">
    <property type="entry name" value="PAS domain"/>
    <property type="match status" value="2"/>
</dbReference>
<evidence type="ECO:0000256" key="1">
    <source>
        <dbReference type="SAM" id="Coils"/>
    </source>
</evidence>
<evidence type="ECO:0000313" key="4">
    <source>
        <dbReference type="Proteomes" id="UP000006512"/>
    </source>
</evidence>
<dbReference type="eggNOG" id="COG1196">
    <property type="taxonomic scope" value="Bacteria"/>
</dbReference>
<dbReference type="eggNOG" id="COG3829">
    <property type="taxonomic scope" value="Bacteria"/>
</dbReference>
<feature type="domain" description="PAS" evidence="2">
    <location>
        <begin position="55"/>
        <end position="99"/>
    </location>
</feature>
<dbReference type="Gene3D" id="1.10.287.130">
    <property type="match status" value="1"/>
</dbReference>
<keyword evidence="1" id="KW-0175">Coiled coil</keyword>
<dbReference type="OrthoDB" id="7168297at2"/>
<protein>
    <submittedName>
        <fullName evidence="3">Sensory box protein</fullName>
    </submittedName>
</protein>